<dbReference type="NCBIfam" id="TIGR01444">
    <property type="entry name" value="fkbM_fam"/>
    <property type="match status" value="1"/>
</dbReference>
<protein>
    <submittedName>
        <fullName evidence="2">FkbM family methyltransferase</fullName>
    </submittedName>
</protein>
<dbReference type="GO" id="GO:0008168">
    <property type="term" value="F:methyltransferase activity"/>
    <property type="evidence" value="ECO:0007669"/>
    <property type="project" value="UniProtKB-KW"/>
</dbReference>
<dbReference type="RefSeq" id="WP_161674843.1">
    <property type="nucleotide sequence ID" value="NZ_JAABLP010000002.1"/>
</dbReference>
<dbReference type="SUPFAM" id="SSF53335">
    <property type="entry name" value="S-adenosyl-L-methionine-dependent methyltransferases"/>
    <property type="match status" value="1"/>
</dbReference>
<name>A0ABW9ZEB2_9HYPH</name>
<keyword evidence="2" id="KW-0489">Methyltransferase</keyword>
<dbReference type="InterPro" id="IPR006342">
    <property type="entry name" value="FkbM_mtfrase"/>
</dbReference>
<feature type="domain" description="Methyltransferase FkbM" evidence="1">
    <location>
        <begin position="55"/>
        <end position="185"/>
    </location>
</feature>
<evidence type="ECO:0000313" key="2">
    <source>
        <dbReference type="EMBL" id="NBN63154.1"/>
    </source>
</evidence>
<sequence length="259" mass="27880">MTATAETLPAGAAARLKTALGVARSLVIYYGQPWRRAALKRFYRELVAPGDLVFDIGAHVGSRSQTLLSLGARVVAVEPQPAFAALLDRHLASRLVALERVAVGAEEGEVTLRISSRHPTVTTVSDRFIDGVRDTDGFREVVWDQAITLPMTTLDRLIASHGLPAFCKIDVEGAEADILRGLSQPVALIAFEYIPAMPAITREAVARLMQLGPYRFNRVIGETHRFVSSGWVDAATLLAGLDALPPDAPSGDVYARLAA</sequence>
<proteinExistence type="predicted"/>
<evidence type="ECO:0000313" key="3">
    <source>
        <dbReference type="Proteomes" id="UP000541347"/>
    </source>
</evidence>
<dbReference type="Proteomes" id="UP000541347">
    <property type="component" value="Unassembled WGS sequence"/>
</dbReference>
<organism evidence="2 3">
    <name type="scientific">Pannonibacter tanglangensis</name>
    <dbReference type="NCBI Taxonomy" id="2750084"/>
    <lineage>
        <taxon>Bacteria</taxon>
        <taxon>Pseudomonadati</taxon>
        <taxon>Pseudomonadota</taxon>
        <taxon>Alphaproteobacteria</taxon>
        <taxon>Hyphomicrobiales</taxon>
        <taxon>Stappiaceae</taxon>
        <taxon>Pannonibacter</taxon>
    </lineage>
</organism>
<dbReference type="Gene3D" id="3.40.50.150">
    <property type="entry name" value="Vaccinia Virus protein VP39"/>
    <property type="match status" value="1"/>
</dbReference>
<dbReference type="Pfam" id="PF05050">
    <property type="entry name" value="Methyltransf_21"/>
    <property type="match status" value="1"/>
</dbReference>
<dbReference type="GO" id="GO:0032259">
    <property type="term" value="P:methylation"/>
    <property type="evidence" value="ECO:0007669"/>
    <property type="project" value="UniProtKB-KW"/>
</dbReference>
<evidence type="ECO:0000259" key="1">
    <source>
        <dbReference type="Pfam" id="PF05050"/>
    </source>
</evidence>
<dbReference type="PANTHER" id="PTHR34203:SF15">
    <property type="entry name" value="SLL1173 PROTEIN"/>
    <property type="match status" value="1"/>
</dbReference>
<gene>
    <name evidence="2" type="ORF">GWI71_05620</name>
</gene>
<keyword evidence="3" id="KW-1185">Reference proteome</keyword>
<reference evidence="2 3" key="1">
    <citation type="submission" date="2020-01" db="EMBL/GenBank/DDBJ databases">
        <authorList>
            <person name="Peng S.Y."/>
            <person name="Li J."/>
            <person name="Wang M."/>
            <person name="Wang L."/>
            <person name="Wang C.Q."/>
            <person name="Wang J.R."/>
        </authorList>
    </citation>
    <scope>NUCLEOTIDE SEQUENCE [LARGE SCALE GENOMIC DNA]</scope>
    <source>
        <strain evidence="2 3">XCT-34</strain>
    </source>
</reference>
<comment type="caution">
    <text evidence="2">The sequence shown here is derived from an EMBL/GenBank/DDBJ whole genome shotgun (WGS) entry which is preliminary data.</text>
</comment>
<dbReference type="InterPro" id="IPR052514">
    <property type="entry name" value="SAM-dependent_MTase"/>
</dbReference>
<accession>A0ABW9ZEB2</accession>
<keyword evidence="2" id="KW-0808">Transferase</keyword>
<dbReference type="EMBL" id="JAABLP010000002">
    <property type="protein sequence ID" value="NBN63154.1"/>
    <property type="molecule type" value="Genomic_DNA"/>
</dbReference>
<dbReference type="InterPro" id="IPR029063">
    <property type="entry name" value="SAM-dependent_MTases_sf"/>
</dbReference>
<dbReference type="PANTHER" id="PTHR34203">
    <property type="entry name" value="METHYLTRANSFERASE, FKBM FAMILY PROTEIN"/>
    <property type="match status" value="1"/>
</dbReference>